<dbReference type="EMBL" id="BMAU01021395">
    <property type="protein sequence ID" value="GFY30936.1"/>
    <property type="molecule type" value="Genomic_DNA"/>
</dbReference>
<organism evidence="1 2">
    <name type="scientific">Trichonephila clavipes</name>
    <name type="common">Golden silk orbweaver</name>
    <name type="synonym">Nephila clavipes</name>
    <dbReference type="NCBI Taxonomy" id="2585209"/>
    <lineage>
        <taxon>Eukaryota</taxon>
        <taxon>Metazoa</taxon>
        <taxon>Ecdysozoa</taxon>
        <taxon>Arthropoda</taxon>
        <taxon>Chelicerata</taxon>
        <taxon>Arachnida</taxon>
        <taxon>Araneae</taxon>
        <taxon>Araneomorphae</taxon>
        <taxon>Entelegynae</taxon>
        <taxon>Araneoidea</taxon>
        <taxon>Nephilidae</taxon>
        <taxon>Trichonephila</taxon>
    </lineage>
</organism>
<reference evidence="1" key="1">
    <citation type="submission" date="2020-08" db="EMBL/GenBank/DDBJ databases">
        <title>Multicomponent nature underlies the extraordinary mechanical properties of spider dragline silk.</title>
        <authorList>
            <person name="Kono N."/>
            <person name="Nakamura H."/>
            <person name="Mori M."/>
            <person name="Yoshida Y."/>
            <person name="Ohtoshi R."/>
            <person name="Malay A.D."/>
            <person name="Moran D.A.P."/>
            <person name="Tomita M."/>
            <person name="Numata K."/>
            <person name="Arakawa K."/>
        </authorList>
    </citation>
    <scope>NUCLEOTIDE SEQUENCE</scope>
</reference>
<name>A0A8X6WAX9_TRICX</name>
<accession>A0A8X6WAX9</accession>
<dbReference type="AlphaFoldDB" id="A0A8X6WAX9"/>
<keyword evidence="2" id="KW-1185">Reference proteome</keyword>
<comment type="caution">
    <text evidence="1">The sequence shown here is derived from an EMBL/GenBank/DDBJ whole genome shotgun (WGS) entry which is preliminary data.</text>
</comment>
<proteinExistence type="predicted"/>
<gene>
    <name evidence="1" type="primary">AVEN_149470_1</name>
    <name evidence="1" type="ORF">TNCV_1629101</name>
</gene>
<dbReference type="Proteomes" id="UP000887159">
    <property type="component" value="Unassembled WGS sequence"/>
</dbReference>
<sequence length="170" mass="19206">MGILISDASYECLLEILDGNKHRQDRPLGQDIVTSDAIPQHQRSRQINLQWILFHVDLEGNEITDTLAKAGACDFPEPSAPLAFLEIFSRTKHQNKTAWIFPPEHHWYQCSRPGGSLSHGFKRRDQTLLAHFRSGHLKTMKFLEGFKSLEICTNCSSEPASPAHIIECLG</sequence>
<protein>
    <submittedName>
        <fullName evidence="1">RNase H domain-containing protein</fullName>
    </submittedName>
</protein>
<evidence type="ECO:0000313" key="1">
    <source>
        <dbReference type="EMBL" id="GFY30936.1"/>
    </source>
</evidence>
<evidence type="ECO:0000313" key="2">
    <source>
        <dbReference type="Proteomes" id="UP000887159"/>
    </source>
</evidence>